<dbReference type="Proteomes" id="UP000501690">
    <property type="component" value="Linkage Group LG2"/>
</dbReference>
<dbReference type="EMBL" id="CP039346">
    <property type="protein sequence ID" value="QCD83377.1"/>
    <property type="molecule type" value="Genomic_DNA"/>
</dbReference>
<evidence type="ECO:0000256" key="1">
    <source>
        <dbReference type="SAM" id="MobiDB-lite"/>
    </source>
</evidence>
<evidence type="ECO:0000313" key="3">
    <source>
        <dbReference type="Proteomes" id="UP000501690"/>
    </source>
</evidence>
<name>A0A4D6L4C6_VIGUN</name>
<evidence type="ECO:0000313" key="2">
    <source>
        <dbReference type="EMBL" id="QCD83377.1"/>
    </source>
</evidence>
<dbReference type="AlphaFoldDB" id="A0A4D6L4C6"/>
<keyword evidence="3" id="KW-1185">Reference proteome</keyword>
<proteinExistence type="predicted"/>
<accession>A0A4D6L4C6</accession>
<organism evidence="2 3">
    <name type="scientific">Vigna unguiculata</name>
    <name type="common">Cowpea</name>
    <dbReference type="NCBI Taxonomy" id="3917"/>
    <lineage>
        <taxon>Eukaryota</taxon>
        <taxon>Viridiplantae</taxon>
        <taxon>Streptophyta</taxon>
        <taxon>Embryophyta</taxon>
        <taxon>Tracheophyta</taxon>
        <taxon>Spermatophyta</taxon>
        <taxon>Magnoliopsida</taxon>
        <taxon>eudicotyledons</taxon>
        <taxon>Gunneridae</taxon>
        <taxon>Pentapetalae</taxon>
        <taxon>rosids</taxon>
        <taxon>fabids</taxon>
        <taxon>Fabales</taxon>
        <taxon>Fabaceae</taxon>
        <taxon>Papilionoideae</taxon>
        <taxon>50 kb inversion clade</taxon>
        <taxon>NPAAA clade</taxon>
        <taxon>indigoferoid/millettioid clade</taxon>
        <taxon>Phaseoleae</taxon>
        <taxon>Vigna</taxon>
    </lineage>
</organism>
<sequence>MNELLVEHAWNGGGRTDILAQASSSRLGEMSGNSPRFLLERSPRRGAIFLSDELSCPGETDSPKREFVNPSRSIVAVSPKRESAA</sequence>
<feature type="region of interest" description="Disordered" evidence="1">
    <location>
        <begin position="53"/>
        <end position="85"/>
    </location>
</feature>
<gene>
    <name evidence="2" type="ORF">DEO72_LG2g3721</name>
</gene>
<reference evidence="2 3" key="1">
    <citation type="submission" date="2019-04" db="EMBL/GenBank/DDBJ databases">
        <title>An improved genome assembly and genetic linkage map for asparagus bean, Vigna unguiculata ssp. sesquipedialis.</title>
        <authorList>
            <person name="Xia Q."/>
            <person name="Zhang R."/>
            <person name="Dong Y."/>
        </authorList>
    </citation>
    <scope>NUCLEOTIDE SEQUENCE [LARGE SCALE GENOMIC DNA]</scope>
    <source>
        <tissue evidence="2">Leaf</tissue>
    </source>
</reference>
<protein>
    <submittedName>
        <fullName evidence="2">Uncharacterized protein</fullName>
    </submittedName>
</protein>